<dbReference type="InterPro" id="IPR001789">
    <property type="entry name" value="Sig_transdc_resp-reg_receiver"/>
</dbReference>
<dbReference type="Gene3D" id="3.40.50.2300">
    <property type="match status" value="1"/>
</dbReference>
<dbReference type="Gene3D" id="1.10.10.60">
    <property type="entry name" value="Homeodomain-like"/>
    <property type="match status" value="1"/>
</dbReference>
<comment type="subcellular location">
    <subcellularLocation>
        <location evidence="1 11">Nucleus</location>
    </subcellularLocation>
</comment>
<reference evidence="17" key="1">
    <citation type="submission" date="2025-08" db="UniProtKB">
        <authorList>
            <consortium name="RefSeq"/>
        </authorList>
    </citation>
    <scope>IDENTIFICATION</scope>
    <source>
        <strain evidence="17">OHB3-1</strain>
    </source>
</reference>
<dbReference type="InterPro" id="IPR001005">
    <property type="entry name" value="SANT/Myb"/>
</dbReference>
<keyword evidence="16" id="KW-1185">Reference proteome</keyword>
<evidence type="ECO:0000256" key="13">
    <source>
        <dbReference type="SAM" id="MobiDB-lite"/>
    </source>
</evidence>
<dbReference type="OrthoDB" id="60033at2759"/>
<dbReference type="GO" id="GO:0005634">
    <property type="term" value="C:nucleus"/>
    <property type="evidence" value="ECO:0007669"/>
    <property type="project" value="UniProtKB-SubCell"/>
</dbReference>
<evidence type="ECO:0000256" key="7">
    <source>
        <dbReference type="ARBA" id="ARBA00023125"/>
    </source>
</evidence>
<protein>
    <recommendedName>
        <fullName evidence="11">Two-component response regulator</fullName>
    </recommendedName>
</protein>
<dbReference type="NCBIfam" id="TIGR01557">
    <property type="entry name" value="myb_SHAQKYF"/>
    <property type="match status" value="1"/>
</dbReference>
<evidence type="ECO:0000256" key="5">
    <source>
        <dbReference type="ARBA" id="ARBA00023012"/>
    </source>
</evidence>
<dbReference type="SMART" id="SM00448">
    <property type="entry name" value="REC"/>
    <property type="match status" value="1"/>
</dbReference>
<dbReference type="FunFam" id="1.10.10.60:FF:000007">
    <property type="entry name" value="Two-component response regulator"/>
    <property type="match status" value="1"/>
</dbReference>
<dbReference type="SUPFAM" id="SSF52172">
    <property type="entry name" value="CheY-like"/>
    <property type="match status" value="1"/>
</dbReference>
<dbReference type="GO" id="GO:0000160">
    <property type="term" value="P:phosphorelay signal transduction system"/>
    <property type="evidence" value="ECO:0007669"/>
    <property type="project" value="UniProtKB-KW"/>
</dbReference>
<dbReference type="InterPro" id="IPR017930">
    <property type="entry name" value="Myb_dom"/>
</dbReference>
<dbReference type="InterPro" id="IPR006447">
    <property type="entry name" value="Myb_dom_plants"/>
</dbReference>
<keyword evidence="8 11" id="KW-0010">Activator</keyword>
<evidence type="ECO:0000313" key="16">
    <source>
        <dbReference type="Proteomes" id="UP000504603"/>
    </source>
</evidence>
<gene>
    <name evidence="17" type="primary">LOC111009269</name>
</gene>
<keyword evidence="4" id="KW-0932">Cytokinin signaling pathway</keyword>
<feature type="region of interest" description="Disordered" evidence="13">
    <location>
        <begin position="158"/>
        <end position="201"/>
    </location>
</feature>
<evidence type="ECO:0000259" key="15">
    <source>
        <dbReference type="PROSITE" id="PS51294"/>
    </source>
</evidence>
<dbReference type="SUPFAM" id="SSF46689">
    <property type="entry name" value="Homeodomain-like"/>
    <property type="match status" value="1"/>
</dbReference>
<evidence type="ECO:0000259" key="14">
    <source>
        <dbReference type="PROSITE" id="PS50110"/>
    </source>
</evidence>
<evidence type="ECO:0000256" key="4">
    <source>
        <dbReference type="ARBA" id="ARBA00022864"/>
    </source>
</evidence>
<dbReference type="GO" id="GO:0009736">
    <property type="term" value="P:cytokinin-activated signaling pathway"/>
    <property type="evidence" value="ECO:0007669"/>
    <property type="project" value="UniProtKB-KW"/>
</dbReference>
<sequence>MSTASSSSVRKAAEAVPDQFPAGLRVLVVDDDPTCLMILEKMLRICRYEVTKCSRAEDALSLLRRYKNGFDIVLSDVHMPDMDGFKLLEYIGLEMDLPVIMMSVDDGKNVVMKGVTHGACDYLIKPVRIEALKNIWQHVVRKRKNEWKDLEQSGCVDDVDRQQKTNEDADYSSSANEGSWRNSKRRKDDVEDAEERDDSSTLKKPRVVWSVELHQQFVAAVNQLGIDKAVPKKILELMNVPGLTRENVASHLQKYRLYLRRLSGITQHQSNLNNTFMSAQEATFGPMSSLNGLDLQTLAAASQLQPQSLATLQAAGFGRPTAKSGLPMPLVDQRNHIFSFENPKLRFGDGQQQHLNSSKPVNLLHGIPTTMEPKQLANLQHSAQSHGNMTMQANAQVGQSSSQLMQTPQPQARAQILNESTSTSVTRLPPTIQQSILPNGTTGGVLARNEFTNNSRGGGYNLVTPASTMINFPMNQTAELPGNSFPLQSTPGMSSIVQKGRFSDGVNSDIKGSEGFVPSYEMFRDLHPQKPHDWDLQHVGVTFDASQGSLALDIPPSAFAHQGYASSQQNGQNRNAATAGKAMFLLEEETGNGNSQNMGQQLNSIFVDGSVRVKVERVAPDTGSQTDLFPEHFGQEDLMSALLKQQQGSIGTAENGVDHFGLVSRESM</sequence>
<evidence type="ECO:0000256" key="9">
    <source>
        <dbReference type="ARBA" id="ARBA00023163"/>
    </source>
</evidence>
<evidence type="ECO:0000256" key="10">
    <source>
        <dbReference type="ARBA" id="ARBA00023242"/>
    </source>
</evidence>
<keyword evidence="10 11" id="KW-0539">Nucleus</keyword>
<evidence type="ECO:0000256" key="1">
    <source>
        <dbReference type="ARBA" id="ARBA00004123"/>
    </source>
</evidence>
<dbReference type="FunFam" id="3.40.50.2300:FF:000408">
    <property type="entry name" value="Two-component response regulator"/>
    <property type="match status" value="1"/>
</dbReference>
<dbReference type="PANTHER" id="PTHR43874">
    <property type="entry name" value="TWO-COMPONENT RESPONSE REGULATOR"/>
    <property type="match status" value="1"/>
</dbReference>
<feature type="modified residue" description="4-aspartylphosphate" evidence="12">
    <location>
        <position position="76"/>
    </location>
</feature>
<accession>A0A6J1C9U6</accession>
<keyword evidence="7 11" id="KW-0238">DNA-binding</keyword>
<dbReference type="GeneID" id="111009269"/>
<dbReference type="PROSITE" id="PS50110">
    <property type="entry name" value="RESPONSE_REGULATORY"/>
    <property type="match status" value="1"/>
</dbReference>
<keyword evidence="5 11" id="KW-0902">Two-component regulatory system</keyword>
<dbReference type="PROSITE" id="PS51294">
    <property type="entry name" value="HTH_MYB"/>
    <property type="match status" value="1"/>
</dbReference>
<feature type="domain" description="Response regulatory" evidence="14">
    <location>
        <begin position="25"/>
        <end position="140"/>
    </location>
</feature>
<dbReference type="InterPro" id="IPR009057">
    <property type="entry name" value="Homeodomain-like_sf"/>
</dbReference>
<dbReference type="PIRSF" id="PIRSF036392">
    <property type="entry name" value="RR_ARR_type-B"/>
    <property type="match status" value="1"/>
</dbReference>
<keyword evidence="9 11" id="KW-0804">Transcription</keyword>
<evidence type="ECO:0000256" key="2">
    <source>
        <dbReference type="ARBA" id="ARBA00006015"/>
    </source>
</evidence>
<evidence type="ECO:0000256" key="8">
    <source>
        <dbReference type="ARBA" id="ARBA00023159"/>
    </source>
</evidence>
<dbReference type="RefSeq" id="XP_022138002.1">
    <property type="nucleotide sequence ID" value="XM_022282310.1"/>
</dbReference>
<keyword evidence="3 12" id="KW-0597">Phosphoprotein</keyword>
<proteinExistence type="inferred from homology"/>
<evidence type="ECO:0000313" key="17">
    <source>
        <dbReference type="RefSeq" id="XP_022138002.1"/>
    </source>
</evidence>
<dbReference type="PANTHER" id="PTHR43874:SF67">
    <property type="entry name" value="TWO-COMPONENT RESPONSE REGULATOR ARR2"/>
    <property type="match status" value="1"/>
</dbReference>
<feature type="domain" description="HTH myb-type" evidence="15">
    <location>
        <begin position="203"/>
        <end position="260"/>
    </location>
</feature>
<dbReference type="AlphaFoldDB" id="A0A6J1C9U6"/>
<dbReference type="InterPro" id="IPR011006">
    <property type="entry name" value="CheY-like_superfamily"/>
</dbReference>
<dbReference type="Pfam" id="PF00072">
    <property type="entry name" value="Response_reg"/>
    <property type="match status" value="1"/>
</dbReference>
<feature type="compositionally biased region" description="Basic and acidic residues" evidence="13">
    <location>
        <begin position="158"/>
        <end position="167"/>
    </location>
</feature>
<evidence type="ECO:0000256" key="12">
    <source>
        <dbReference type="PROSITE-ProRule" id="PRU00169"/>
    </source>
</evidence>
<feature type="compositionally biased region" description="Polar residues" evidence="13">
    <location>
        <begin position="171"/>
        <end position="181"/>
    </location>
</feature>
<dbReference type="GO" id="GO:0003700">
    <property type="term" value="F:DNA-binding transcription factor activity"/>
    <property type="evidence" value="ECO:0007669"/>
    <property type="project" value="UniProtKB-UniRule"/>
</dbReference>
<dbReference type="Proteomes" id="UP000504603">
    <property type="component" value="Unplaced"/>
</dbReference>
<comment type="function">
    <text evidence="11">Transcriptional activator that binds specific DNA sequence.</text>
</comment>
<organism evidence="16 17">
    <name type="scientific">Momordica charantia</name>
    <name type="common">Bitter gourd</name>
    <name type="synonym">Balsam pear</name>
    <dbReference type="NCBI Taxonomy" id="3673"/>
    <lineage>
        <taxon>Eukaryota</taxon>
        <taxon>Viridiplantae</taxon>
        <taxon>Streptophyta</taxon>
        <taxon>Embryophyta</taxon>
        <taxon>Tracheophyta</taxon>
        <taxon>Spermatophyta</taxon>
        <taxon>Magnoliopsida</taxon>
        <taxon>eudicotyledons</taxon>
        <taxon>Gunneridae</taxon>
        <taxon>Pentapetalae</taxon>
        <taxon>rosids</taxon>
        <taxon>fabids</taxon>
        <taxon>Cucurbitales</taxon>
        <taxon>Cucurbitaceae</taxon>
        <taxon>Momordiceae</taxon>
        <taxon>Momordica</taxon>
    </lineage>
</organism>
<dbReference type="InterPro" id="IPR017053">
    <property type="entry name" value="Response_reg_B-typ_pln"/>
</dbReference>
<evidence type="ECO:0000256" key="3">
    <source>
        <dbReference type="ARBA" id="ARBA00022553"/>
    </source>
</evidence>
<dbReference type="Pfam" id="PF00249">
    <property type="entry name" value="Myb_DNA-binding"/>
    <property type="match status" value="1"/>
</dbReference>
<dbReference type="KEGG" id="mcha:111009269"/>
<dbReference type="InterPro" id="IPR045279">
    <property type="entry name" value="ARR-like"/>
</dbReference>
<dbReference type="CDD" id="cd17584">
    <property type="entry name" value="REC_typeB_ARR-like"/>
    <property type="match status" value="1"/>
</dbReference>
<keyword evidence="6 11" id="KW-0805">Transcription regulation</keyword>
<dbReference type="GO" id="GO:0003677">
    <property type="term" value="F:DNA binding"/>
    <property type="evidence" value="ECO:0007669"/>
    <property type="project" value="UniProtKB-KW"/>
</dbReference>
<comment type="similarity">
    <text evidence="2">Belongs to the ARR family. Type-B subfamily.</text>
</comment>
<evidence type="ECO:0000256" key="6">
    <source>
        <dbReference type="ARBA" id="ARBA00023015"/>
    </source>
</evidence>
<name>A0A6J1C9U6_MOMCH</name>
<evidence type="ECO:0000256" key="11">
    <source>
        <dbReference type="PIRNR" id="PIRNR036392"/>
    </source>
</evidence>